<evidence type="ECO:0000256" key="7">
    <source>
        <dbReference type="ARBA" id="ARBA00022989"/>
    </source>
</evidence>
<feature type="transmembrane region" description="Helical" evidence="9">
    <location>
        <begin position="175"/>
        <end position="194"/>
    </location>
</feature>
<dbReference type="AlphaFoldDB" id="A0A926E219"/>
<dbReference type="GO" id="GO:0005886">
    <property type="term" value="C:plasma membrane"/>
    <property type="evidence" value="ECO:0007669"/>
    <property type="project" value="TreeGrafter"/>
</dbReference>
<keyword evidence="6" id="KW-1278">Translocase</keyword>
<dbReference type="GO" id="GO:0055085">
    <property type="term" value="P:transmembrane transport"/>
    <property type="evidence" value="ECO:0007669"/>
    <property type="project" value="InterPro"/>
</dbReference>
<keyword evidence="11" id="KW-1185">Reference proteome</keyword>
<keyword evidence="1" id="KW-0813">Transport</keyword>
<dbReference type="Pfam" id="PF03116">
    <property type="entry name" value="NQR2_RnfD_RnfE"/>
    <property type="match status" value="1"/>
</dbReference>
<keyword evidence="5 9" id="KW-0812">Transmembrane</keyword>
<dbReference type="RefSeq" id="WP_249294463.1">
    <property type="nucleotide sequence ID" value="NZ_JACRSV010000001.1"/>
</dbReference>
<comment type="caution">
    <text evidence="10">The sequence shown here is derived from an EMBL/GenBank/DDBJ whole genome shotgun (WGS) entry which is preliminary data.</text>
</comment>
<organism evidence="10 11">
    <name type="scientific">Fumia xinanensis</name>
    <dbReference type="NCBI Taxonomy" id="2763659"/>
    <lineage>
        <taxon>Bacteria</taxon>
        <taxon>Bacillati</taxon>
        <taxon>Bacillota</taxon>
        <taxon>Clostridia</taxon>
        <taxon>Eubacteriales</taxon>
        <taxon>Oscillospiraceae</taxon>
        <taxon>Fumia</taxon>
    </lineage>
</organism>
<evidence type="ECO:0000256" key="1">
    <source>
        <dbReference type="ARBA" id="ARBA00022448"/>
    </source>
</evidence>
<evidence type="ECO:0000256" key="5">
    <source>
        <dbReference type="ARBA" id="ARBA00022692"/>
    </source>
</evidence>
<dbReference type="InterPro" id="IPR004338">
    <property type="entry name" value="NqrB/RnfD"/>
</dbReference>
<dbReference type="Proteomes" id="UP000610760">
    <property type="component" value="Unassembled WGS sequence"/>
</dbReference>
<name>A0A926E219_9FIRM</name>
<sequence length="348" mass="38559">MNSEARFRRQALDTCLALTPLLFMGVYFYGPRVLILTLISVLTALVTDYFCLLMQGERRFRKGDFSALVTGYLFAMLLPASAPYWLVVVGAVFAMAVVRHPFGGHYNTMFNPALTAFAFVTICWTDVVTSYPTPRTVLPLSATVENLALSTSPAYRLMHGGAENIDLLNALLGNFYGPLGATSILVLLCCGIFLIVRKTIIWQIPVATLGIVALFSLILPRVNASLPTSLILELISGVLLFSVLFVASMDNGELQTTSGKWVYGIILGLFVVLFRHISKIELVTPFAIIIMNAIDHKCDDYAANIVRYGGAFCEDAWLILKWLGGQIGRFFVFLWNKLFALFQKIIDK</sequence>
<reference evidence="10" key="1">
    <citation type="submission" date="2020-08" db="EMBL/GenBank/DDBJ databases">
        <title>Genome public.</title>
        <authorList>
            <person name="Liu C."/>
            <person name="Sun Q."/>
        </authorList>
    </citation>
    <scope>NUCLEOTIDE SEQUENCE</scope>
    <source>
        <strain evidence="10">NSJ-33</strain>
    </source>
</reference>
<keyword evidence="2" id="KW-0597">Phosphoprotein</keyword>
<feature type="transmembrane region" description="Helical" evidence="9">
    <location>
        <begin position="261"/>
        <end position="278"/>
    </location>
</feature>
<evidence type="ECO:0000256" key="3">
    <source>
        <dbReference type="ARBA" id="ARBA00022630"/>
    </source>
</evidence>
<dbReference type="EMBL" id="JACRSV010000001">
    <property type="protein sequence ID" value="MBC8559572.1"/>
    <property type="molecule type" value="Genomic_DNA"/>
</dbReference>
<feature type="transmembrane region" description="Helical" evidence="9">
    <location>
        <begin position="12"/>
        <end position="29"/>
    </location>
</feature>
<feature type="transmembrane region" description="Helical" evidence="9">
    <location>
        <begin position="65"/>
        <end position="98"/>
    </location>
</feature>
<protein>
    <submittedName>
        <fullName evidence="10">RnfABCDGE type electron transport complex subunit D</fullName>
    </submittedName>
</protein>
<evidence type="ECO:0000256" key="9">
    <source>
        <dbReference type="SAM" id="Phobius"/>
    </source>
</evidence>
<feature type="transmembrane region" description="Helical" evidence="9">
    <location>
        <begin position="200"/>
        <end position="219"/>
    </location>
</feature>
<keyword evidence="3" id="KW-0285">Flavoprotein</keyword>
<evidence type="ECO:0000313" key="11">
    <source>
        <dbReference type="Proteomes" id="UP000610760"/>
    </source>
</evidence>
<keyword evidence="4" id="KW-0288">FMN</keyword>
<accession>A0A926E219</accession>
<gene>
    <name evidence="10" type="ORF">H8710_05730</name>
</gene>
<evidence type="ECO:0000256" key="2">
    <source>
        <dbReference type="ARBA" id="ARBA00022553"/>
    </source>
</evidence>
<keyword evidence="7 9" id="KW-1133">Transmembrane helix</keyword>
<feature type="transmembrane region" description="Helical" evidence="9">
    <location>
        <begin position="231"/>
        <end position="249"/>
    </location>
</feature>
<evidence type="ECO:0000256" key="6">
    <source>
        <dbReference type="ARBA" id="ARBA00022967"/>
    </source>
</evidence>
<evidence type="ECO:0000313" key="10">
    <source>
        <dbReference type="EMBL" id="MBC8559572.1"/>
    </source>
</evidence>
<keyword evidence="8 9" id="KW-0472">Membrane</keyword>
<dbReference type="PANTHER" id="PTHR30578">
    <property type="entry name" value="ELECTRON TRANSPORT COMPLEX PROTEIN RNFD"/>
    <property type="match status" value="1"/>
</dbReference>
<feature type="transmembrane region" description="Helical" evidence="9">
    <location>
        <begin position="110"/>
        <end position="131"/>
    </location>
</feature>
<evidence type="ECO:0000256" key="8">
    <source>
        <dbReference type="ARBA" id="ARBA00023136"/>
    </source>
</evidence>
<evidence type="ECO:0000256" key="4">
    <source>
        <dbReference type="ARBA" id="ARBA00022643"/>
    </source>
</evidence>
<proteinExistence type="predicted"/>
<dbReference type="PANTHER" id="PTHR30578:SF0">
    <property type="entry name" value="ION-TRANSLOCATING OXIDOREDUCTASE COMPLEX SUBUNIT D"/>
    <property type="match status" value="1"/>
</dbReference>
<feature type="transmembrane region" description="Helical" evidence="9">
    <location>
        <begin position="35"/>
        <end position="53"/>
    </location>
</feature>